<protein>
    <submittedName>
        <fullName evidence="2">Uncharacterized protein</fullName>
    </submittedName>
</protein>
<dbReference type="InParanoid" id="A0A4V2SQ58"/>
<comment type="caution">
    <text evidence="2">The sequence shown here is derived from an EMBL/GenBank/DDBJ whole genome shotgun (WGS) entry which is preliminary data.</text>
</comment>
<organism evidence="2 3">
    <name type="scientific">Rhodothalassium salexigens DSM 2132</name>
    <dbReference type="NCBI Taxonomy" id="1188247"/>
    <lineage>
        <taxon>Bacteria</taxon>
        <taxon>Pseudomonadati</taxon>
        <taxon>Pseudomonadota</taxon>
        <taxon>Alphaproteobacteria</taxon>
        <taxon>Rhodothalassiales</taxon>
        <taxon>Rhodothalassiaceae</taxon>
        <taxon>Rhodothalassium</taxon>
    </lineage>
</organism>
<dbReference type="RefSeq" id="WP_184409778.1">
    <property type="nucleotide sequence ID" value="NZ_JACIGF010000002.1"/>
</dbReference>
<reference evidence="2 3" key="1">
    <citation type="submission" date="2019-03" db="EMBL/GenBank/DDBJ databases">
        <title>Genomic Encyclopedia of Type Strains, Phase IV (KMG-IV): sequencing the most valuable type-strain genomes for metagenomic binning, comparative biology and taxonomic classification.</title>
        <authorList>
            <person name="Goeker M."/>
        </authorList>
    </citation>
    <scope>NUCLEOTIDE SEQUENCE [LARGE SCALE GENOMIC DNA]</scope>
    <source>
        <strain evidence="2 3">DSM 2132</strain>
    </source>
</reference>
<dbReference type="Proteomes" id="UP000295399">
    <property type="component" value="Unassembled WGS sequence"/>
</dbReference>
<sequence>MAMIDPLSTGLPAPTLAADAGAAAALDGAGPAGGRPAPVDRVSLDPALGGGEAGLASVAVEGATAAQAGGAPQPTAEAAPEPNPPERRSPEPRMSEPRTPELLSTQLADLSTTALVAGADPAFLGLIQAAETSLTIQPVDILA</sequence>
<feature type="compositionally biased region" description="Basic and acidic residues" evidence="1">
    <location>
        <begin position="84"/>
        <end position="99"/>
    </location>
</feature>
<feature type="region of interest" description="Disordered" evidence="1">
    <location>
        <begin position="25"/>
        <end position="45"/>
    </location>
</feature>
<evidence type="ECO:0000313" key="2">
    <source>
        <dbReference type="EMBL" id="TCP37796.1"/>
    </source>
</evidence>
<proteinExistence type="predicted"/>
<keyword evidence="3" id="KW-1185">Reference proteome</keyword>
<gene>
    <name evidence="2" type="ORF">EV659_102203</name>
</gene>
<dbReference type="AlphaFoldDB" id="A0A4V2SQ58"/>
<accession>A0A4V2SQ58</accession>
<feature type="compositionally biased region" description="Low complexity" evidence="1">
    <location>
        <begin position="25"/>
        <end position="37"/>
    </location>
</feature>
<dbReference type="EMBL" id="SLXO01000002">
    <property type="protein sequence ID" value="TCP37796.1"/>
    <property type="molecule type" value="Genomic_DNA"/>
</dbReference>
<evidence type="ECO:0000313" key="3">
    <source>
        <dbReference type="Proteomes" id="UP000295399"/>
    </source>
</evidence>
<name>A0A4V2SQ58_RHOSA</name>
<feature type="region of interest" description="Disordered" evidence="1">
    <location>
        <begin position="64"/>
        <end position="103"/>
    </location>
</feature>
<evidence type="ECO:0000256" key="1">
    <source>
        <dbReference type="SAM" id="MobiDB-lite"/>
    </source>
</evidence>
<feature type="compositionally biased region" description="Low complexity" evidence="1">
    <location>
        <begin position="64"/>
        <end position="80"/>
    </location>
</feature>